<evidence type="ECO:0000313" key="8">
    <source>
        <dbReference type="EMBL" id="GIF00315.1"/>
    </source>
</evidence>
<feature type="domain" description="NlpC/P60" evidence="7">
    <location>
        <begin position="207"/>
        <end position="323"/>
    </location>
</feature>
<keyword evidence="5" id="KW-0175">Coiled coil</keyword>
<evidence type="ECO:0000313" key="9">
    <source>
        <dbReference type="Proteomes" id="UP000636960"/>
    </source>
</evidence>
<dbReference type="EMBL" id="BOMV01000082">
    <property type="protein sequence ID" value="GIF00315.1"/>
    <property type="molecule type" value="Genomic_DNA"/>
</dbReference>
<dbReference type="SUPFAM" id="SSF54001">
    <property type="entry name" value="Cysteine proteinases"/>
    <property type="match status" value="1"/>
</dbReference>
<dbReference type="PANTHER" id="PTHR47359:SF3">
    <property type="entry name" value="NLP_P60 DOMAIN-CONTAINING PROTEIN-RELATED"/>
    <property type="match status" value="1"/>
</dbReference>
<keyword evidence="2" id="KW-0645">Protease</keyword>
<feature type="signal peptide" evidence="6">
    <location>
        <begin position="1"/>
        <end position="30"/>
    </location>
</feature>
<sequence length="323" mass="34370">MPHPRTRLRSLAVATMALALLGSLAPAAHAAPSESELNKQIETESNKLEDITESFNKLRLDIAKTAADQKKLQASLAPAKAQLLVASAQVDTIAATTYKQGRVGPVSAVLGGERDSLIDRMSYLDQITRANQRDINTFTETTETFADRQAALKVTQDKQAAQLKELEARKKKIEADIKKLRALRTQAYGSPTESASSGAAGKAPSISGSAGVAVDYAYAAANKPAYYGYGDSGPNTYDCSGLTSAAWKAAGKSLPHNAAAQYSATARITKAQLKPGDLVFYRSLGHVGLYVGGGMIIDASREGEPVKKRSMNVMTPYGYGRVK</sequence>
<dbReference type="Gene3D" id="3.90.1720.10">
    <property type="entry name" value="endopeptidase domain like (from Nostoc punctiforme)"/>
    <property type="match status" value="1"/>
</dbReference>
<gene>
    <name evidence="8" type="ORF">Ari01nite_77790</name>
</gene>
<evidence type="ECO:0000256" key="3">
    <source>
        <dbReference type="ARBA" id="ARBA00022801"/>
    </source>
</evidence>
<evidence type="ECO:0000256" key="1">
    <source>
        <dbReference type="ARBA" id="ARBA00007074"/>
    </source>
</evidence>
<protein>
    <recommendedName>
        <fullName evidence="7">NlpC/P60 domain-containing protein</fullName>
    </recommendedName>
</protein>
<keyword evidence="3" id="KW-0378">Hydrolase</keyword>
<evidence type="ECO:0000256" key="2">
    <source>
        <dbReference type="ARBA" id="ARBA00022670"/>
    </source>
</evidence>
<evidence type="ECO:0000259" key="7">
    <source>
        <dbReference type="PROSITE" id="PS51935"/>
    </source>
</evidence>
<comment type="caution">
    <text evidence="8">The sequence shown here is derived from an EMBL/GenBank/DDBJ whole genome shotgun (WGS) entry which is preliminary data.</text>
</comment>
<name>A0A919MYS8_9ACTN</name>
<proteinExistence type="inferred from homology"/>
<evidence type="ECO:0000256" key="5">
    <source>
        <dbReference type="SAM" id="Coils"/>
    </source>
</evidence>
<keyword evidence="4" id="KW-0788">Thiol protease</keyword>
<comment type="similarity">
    <text evidence="1">Belongs to the peptidase C40 family.</text>
</comment>
<dbReference type="InterPro" id="IPR000064">
    <property type="entry name" value="NLP_P60_dom"/>
</dbReference>
<accession>A0A919MYS8</accession>
<feature type="coiled-coil region" evidence="5">
    <location>
        <begin position="156"/>
        <end position="183"/>
    </location>
</feature>
<dbReference type="AlphaFoldDB" id="A0A919MYS8"/>
<dbReference type="Proteomes" id="UP000636960">
    <property type="component" value="Unassembled WGS sequence"/>
</dbReference>
<feature type="chain" id="PRO_5037103033" description="NlpC/P60 domain-containing protein" evidence="6">
    <location>
        <begin position="31"/>
        <end position="323"/>
    </location>
</feature>
<keyword evidence="9" id="KW-1185">Reference proteome</keyword>
<dbReference type="InterPro" id="IPR051794">
    <property type="entry name" value="PG_Endopeptidase_C40"/>
</dbReference>
<dbReference type="InterPro" id="IPR038765">
    <property type="entry name" value="Papain-like_cys_pep_sf"/>
</dbReference>
<dbReference type="Gene3D" id="6.10.250.3150">
    <property type="match status" value="1"/>
</dbReference>
<evidence type="ECO:0000256" key="4">
    <source>
        <dbReference type="ARBA" id="ARBA00022807"/>
    </source>
</evidence>
<organism evidence="8 9">
    <name type="scientific">Paractinoplanes rishiriensis</name>
    <dbReference type="NCBI Taxonomy" id="1050105"/>
    <lineage>
        <taxon>Bacteria</taxon>
        <taxon>Bacillati</taxon>
        <taxon>Actinomycetota</taxon>
        <taxon>Actinomycetes</taxon>
        <taxon>Micromonosporales</taxon>
        <taxon>Micromonosporaceae</taxon>
        <taxon>Paractinoplanes</taxon>
    </lineage>
</organism>
<dbReference type="GO" id="GO:0006508">
    <property type="term" value="P:proteolysis"/>
    <property type="evidence" value="ECO:0007669"/>
    <property type="project" value="UniProtKB-KW"/>
</dbReference>
<dbReference type="PANTHER" id="PTHR47359">
    <property type="entry name" value="PEPTIDOGLYCAN DL-ENDOPEPTIDASE CWLO"/>
    <property type="match status" value="1"/>
</dbReference>
<dbReference type="PROSITE" id="PS51318">
    <property type="entry name" value="TAT"/>
    <property type="match status" value="1"/>
</dbReference>
<dbReference type="PROSITE" id="PS51935">
    <property type="entry name" value="NLPC_P60"/>
    <property type="match status" value="1"/>
</dbReference>
<reference evidence="8" key="1">
    <citation type="submission" date="2021-01" db="EMBL/GenBank/DDBJ databases">
        <title>Whole genome shotgun sequence of Actinoplanes rishiriensis NBRC 108556.</title>
        <authorList>
            <person name="Komaki H."/>
            <person name="Tamura T."/>
        </authorList>
    </citation>
    <scope>NUCLEOTIDE SEQUENCE</scope>
    <source>
        <strain evidence="8">NBRC 108556</strain>
    </source>
</reference>
<dbReference type="InterPro" id="IPR006311">
    <property type="entry name" value="TAT_signal"/>
</dbReference>
<dbReference type="GO" id="GO:0008234">
    <property type="term" value="F:cysteine-type peptidase activity"/>
    <property type="evidence" value="ECO:0007669"/>
    <property type="project" value="UniProtKB-KW"/>
</dbReference>
<keyword evidence="6" id="KW-0732">Signal</keyword>
<dbReference type="Pfam" id="PF00877">
    <property type="entry name" value="NLPC_P60"/>
    <property type="match status" value="1"/>
</dbReference>
<evidence type="ECO:0000256" key="6">
    <source>
        <dbReference type="SAM" id="SignalP"/>
    </source>
</evidence>